<keyword evidence="10" id="KW-0131">Cell cycle</keyword>
<sequence>MVGESDARPQRLIITEMVLENFKSYAGEQRVGPFHKCFSSVVGPNGSGKSNVIDAMLFVFGKRAKQLRLNKVSELIHNSAGRQGIEHAQVSVHFQEIIDTNDDEFEVVPGTNFVVSRTAHRSNKSDYFIDGRRSNFTEVTELLKGKGIDLDNNRFLILQGEVEQISMMKPKAQTEHETGLLEYLEDIIGTNRFIEPLADSAKRLETLGEARAGLVARLKIAEREREALEADKLAAEAWLDKEREACAAQRLLSHVLAHQAQMNVDKIQGNQASLEGKLAYEREKLGQYSAVLEEHEARYDAACKEHAGMAAALERANEEFKEYERKDIAYREELKHLKAKLAKTAERERRDAARLESTEAEAAAAEAEVPALLEAAAKLGAQLTREEARLEAALEGMAGEGETLRAKLRAARAELAPWEARGVAARAKRAEAASERELVRAMRDGASSALEAARDELEEALGRAAREREAAAELEAGAGGLRDRVSTAQRAVREAEQEAQRAESAARTLRGSVAQRRAERTSASSASAVAQALASAKARGAIPGIYGRLGDLGAVDTRYDVAVSSAAPALDHWVVDSTATAQRCVELLRSRGLGVATFLILDRQAGLAAAAGAPPPATPESAPRLYDLVRCGDERMRPAFFFALRDTLVAADLDQAARIAYGPDPRWRRVVTLAGEVINEAGTLSGGGGRPKGGRIALGTAAPRAGAASSGQDAAAELAGAEKELGEAEGVSSRAAEALSRAEAELTAARAALASSESALPRARLDAEAAAARARDLRAALPGLERAVAERSGDEAALRRLDAAVAAADKELEEIARAGAGAAAEAARLERELEGLGGEPVRRLRGALAALQAEIEGKEGAAAKRTAAGAAARKLAAKLRPELERVRGEAEALRAKQEATKNEFKALDEAALEVLKGRNAAEAALAERAADLADLRAGFEAKNREVGVIRRVEQDILAEMEVQRVAAKDEAGKRRLWAARAAAADAEMAEKWGEAPAAPTPEELAAASTEDLQYRTTLLREEMERMSIDLTAIEAWRAKDAEYGVRAAELESATAQRDEVRRAHEDLRKQRLDGFMAGFNAVSLKLKEMYQMITLGGDAELELVDSLDPFSEGILFSVRPPKKSWKNIANLSGGEKTLSSLSLVFALHHYKPTPLYVMDEIDAALDFKNVSIVGHYIKERTKNAQFVIISLRNNMFELADRLVGIYKTDNATKSVAIDPGAFVVGATGPAPAVARPVLAA</sequence>
<dbReference type="FunFam" id="3.40.50.300:FF:000481">
    <property type="entry name" value="Structural maintenance of chromosomes 4"/>
    <property type="match status" value="1"/>
</dbReference>
<dbReference type="Pfam" id="PF06470">
    <property type="entry name" value="SMC_hinge"/>
    <property type="match status" value="1"/>
</dbReference>
<feature type="domain" description="SMC hinge" evidence="14">
    <location>
        <begin position="543"/>
        <end position="660"/>
    </location>
</feature>
<dbReference type="SMART" id="SM00968">
    <property type="entry name" value="SMC_hinge"/>
    <property type="match status" value="1"/>
</dbReference>
<keyword evidence="5" id="KW-0498">Mitosis</keyword>
<accession>A0A1D2A219</accession>
<dbReference type="AlphaFoldDB" id="A0A1D2A219"/>
<evidence type="ECO:0000256" key="7">
    <source>
        <dbReference type="ARBA" id="ARBA00023054"/>
    </source>
</evidence>
<dbReference type="EMBL" id="GDKF01005366">
    <property type="protein sequence ID" value="JAT73256.1"/>
    <property type="molecule type" value="Transcribed_RNA"/>
</dbReference>
<dbReference type="SUPFAM" id="SSF75553">
    <property type="entry name" value="Smc hinge domain"/>
    <property type="match status" value="1"/>
</dbReference>
<evidence type="ECO:0000313" key="15">
    <source>
        <dbReference type="EMBL" id="JAT73256.1"/>
    </source>
</evidence>
<evidence type="ECO:0000259" key="14">
    <source>
        <dbReference type="SMART" id="SM00968"/>
    </source>
</evidence>
<dbReference type="PIRSF" id="PIRSF005719">
    <property type="entry name" value="SMC"/>
    <property type="match status" value="1"/>
</dbReference>
<evidence type="ECO:0000256" key="5">
    <source>
        <dbReference type="ARBA" id="ARBA00022776"/>
    </source>
</evidence>
<evidence type="ECO:0000256" key="12">
    <source>
        <dbReference type="SAM" id="Coils"/>
    </source>
</evidence>
<dbReference type="Gene3D" id="3.40.50.300">
    <property type="entry name" value="P-loop containing nucleotide triphosphate hydrolases"/>
    <property type="match status" value="2"/>
</dbReference>
<keyword evidence="9 11" id="KW-0539">Nucleus</keyword>
<keyword evidence="6" id="KW-0067">ATP-binding</keyword>
<organism evidence="15">
    <name type="scientific">Auxenochlorella protothecoides</name>
    <name type="common">Green microalga</name>
    <name type="synonym">Chlorella protothecoides</name>
    <dbReference type="NCBI Taxonomy" id="3075"/>
    <lineage>
        <taxon>Eukaryota</taxon>
        <taxon>Viridiplantae</taxon>
        <taxon>Chlorophyta</taxon>
        <taxon>core chlorophytes</taxon>
        <taxon>Trebouxiophyceae</taxon>
        <taxon>Chlorellales</taxon>
        <taxon>Chlorellaceae</taxon>
        <taxon>Auxenochlorella</taxon>
    </lineage>
</organism>
<evidence type="ECO:0000256" key="8">
    <source>
        <dbReference type="ARBA" id="ARBA00023067"/>
    </source>
</evidence>
<dbReference type="InterPro" id="IPR024704">
    <property type="entry name" value="SMC"/>
</dbReference>
<dbReference type="GO" id="GO:0051301">
    <property type="term" value="P:cell division"/>
    <property type="evidence" value="ECO:0007669"/>
    <property type="project" value="UniProtKB-KW"/>
</dbReference>
<dbReference type="Gene3D" id="3.30.70.1620">
    <property type="match status" value="1"/>
</dbReference>
<proteinExistence type="inferred from homology"/>
<keyword evidence="8" id="KW-0226">DNA condensation</keyword>
<feature type="region of interest" description="Disordered" evidence="13">
    <location>
        <begin position="990"/>
        <end position="1009"/>
    </location>
</feature>
<dbReference type="InterPro" id="IPR010935">
    <property type="entry name" value="SMC_hinge"/>
</dbReference>
<evidence type="ECO:0000256" key="3">
    <source>
        <dbReference type="ARBA" id="ARBA00022618"/>
    </source>
</evidence>
<evidence type="ECO:0000256" key="6">
    <source>
        <dbReference type="ARBA" id="ARBA00022840"/>
    </source>
</evidence>
<name>A0A1D2A219_AUXPR</name>
<keyword evidence="7 12" id="KW-0175">Coiled coil</keyword>
<dbReference type="InterPro" id="IPR036277">
    <property type="entry name" value="SMC_hinge_sf"/>
</dbReference>
<reference evidence="15" key="1">
    <citation type="submission" date="2015-08" db="EMBL/GenBank/DDBJ databases">
        <authorList>
            <person name="Babu N.S."/>
            <person name="Beckwith C.J."/>
            <person name="Beseler K.G."/>
            <person name="Brison A."/>
            <person name="Carone J.V."/>
            <person name="Caskin T.P."/>
            <person name="Diamond M."/>
            <person name="Durham M.E."/>
            <person name="Foxe J.M."/>
            <person name="Go M."/>
            <person name="Henderson B.A."/>
            <person name="Jones I.B."/>
            <person name="McGettigan J.A."/>
            <person name="Micheletti S.J."/>
            <person name="Nasrallah M.E."/>
            <person name="Ortiz D."/>
            <person name="Piller C.R."/>
            <person name="Privatt S.R."/>
            <person name="Schneider S.L."/>
            <person name="Sharp S."/>
            <person name="Smith T.C."/>
            <person name="Stanton J.D."/>
            <person name="Ullery H.E."/>
            <person name="Wilson R.J."/>
            <person name="Serrano M.G."/>
            <person name="Buck G."/>
            <person name="Lee V."/>
            <person name="Wang Y."/>
            <person name="Carvalho R."/>
            <person name="Voegtly L."/>
            <person name="Shi R."/>
            <person name="Duckworth R."/>
            <person name="Johnson A."/>
            <person name="Loviza R."/>
            <person name="Walstead R."/>
            <person name="Shah Z."/>
            <person name="Kiflezghi M."/>
            <person name="Wade K."/>
            <person name="Ball S.L."/>
            <person name="Bradley K.W."/>
            <person name="Asai D.J."/>
            <person name="Bowman C.A."/>
            <person name="Russell D.A."/>
            <person name="Pope W.H."/>
            <person name="Jacobs-Sera D."/>
            <person name="Hendrix R.W."/>
            <person name="Hatfull G.F."/>
        </authorList>
    </citation>
    <scope>NUCLEOTIDE SEQUENCE</scope>
</reference>
<dbReference type="InterPro" id="IPR027417">
    <property type="entry name" value="P-loop_NTPase"/>
</dbReference>
<evidence type="ECO:0000256" key="1">
    <source>
        <dbReference type="ARBA" id="ARBA00004123"/>
    </source>
</evidence>
<evidence type="ECO:0000256" key="11">
    <source>
        <dbReference type="PIRNR" id="PIRNR005719"/>
    </source>
</evidence>
<comment type="subcellular location">
    <subcellularLocation>
        <location evidence="1 11">Nucleus</location>
    </subcellularLocation>
</comment>
<keyword evidence="3" id="KW-0132">Cell division</keyword>
<dbReference type="FunFam" id="3.40.50.300:FF:000585">
    <property type="entry name" value="Structural maintenance of chromosomes 4"/>
    <property type="match status" value="1"/>
</dbReference>
<dbReference type="Gene3D" id="1.20.1060.20">
    <property type="match status" value="1"/>
</dbReference>
<evidence type="ECO:0000256" key="13">
    <source>
        <dbReference type="SAM" id="MobiDB-lite"/>
    </source>
</evidence>
<comment type="similarity">
    <text evidence="2">Belongs to the SMC family. SMC4 subfamily.</text>
</comment>
<evidence type="ECO:0000256" key="4">
    <source>
        <dbReference type="ARBA" id="ARBA00022741"/>
    </source>
</evidence>
<dbReference type="PANTHER" id="PTHR18937">
    <property type="entry name" value="STRUCTURAL MAINTENANCE OF CHROMOSOMES SMC FAMILY MEMBER"/>
    <property type="match status" value="1"/>
</dbReference>
<protein>
    <recommendedName>
        <fullName evidence="11">Structural maintenance of chromosomes protein</fullName>
    </recommendedName>
</protein>
<feature type="coiled-coil region" evidence="12">
    <location>
        <begin position="798"/>
        <end position="910"/>
    </location>
</feature>
<dbReference type="GO" id="GO:0007076">
    <property type="term" value="P:mitotic chromosome condensation"/>
    <property type="evidence" value="ECO:0007669"/>
    <property type="project" value="TreeGrafter"/>
</dbReference>
<dbReference type="Pfam" id="PF02463">
    <property type="entry name" value="SMC_N"/>
    <property type="match status" value="1"/>
</dbReference>
<feature type="coiled-coil region" evidence="12">
    <location>
        <begin position="306"/>
        <end position="375"/>
    </location>
</feature>
<dbReference type="GO" id="GO:0016887">
    <property type="term" value="F:ATP hydrolysis activity"/>
    <property type="evidence" value="ECO:0007669"/>
    <property type="project" value="InterPro"/>
</dbReference>
<evidence type="ECO:0000256" key="10">
    <source>
        <dbReference type="ARBA" id="ARBA00023306"/>
    </source>
</evidence>
<feature type="compositionally biased region" description="Low complexity" evidence="13">
    <location>
        <begin position="994"/>
        <end position="1007"/>
    </location>
</feature>
<dbReference type="SUPFAM" id="SSF52540">
    <property type="entry name" value="P-loop containing nucleoside triphosphate hydrolases"/>
    <property type="match status" value="1"/>
</dbReference>
<evidence type="ECO:0000256" key="2">
    <source>
        <dbReference type="ARBA" id="ARBA00006005"/>
    </source>
</evidence>
<dbReference type="InterPro" id="IPR003395">
    <property type="entry name" value="RecF/RecN/SMC_N"/>
</dbReference>
<dbReference type="GO" id="GO:0000796">
    <property type="term" value="C:condensin complex"/>
    <property type="evidence" value="ECO:0007669"/>
    <property type="project" value="TreeGrafter"/>
</dbReference>
<gene>
    <name evidence="15" type="ORF">g.836</name>
</gene>
<dbReference type="PANTHER" id="PTHR18937:SF172">
    <property type="entry name" value="STRUCTURAL MAINTENANCE OF CHROMOSOMES PROTEIN"/>
    <property type="match status" value="1"/>
</dbReference>
<evidence type="ECO:0000256" key="9">
    <source>
        <dbReference type="ARBA" id="ARBA00023242"/>
    </source>
</evidence>
<keyword evidence="4" id="KW-0547">Nucleotide-binding</keyword>
<feature type="coiled-coil region" evidence="12">
    <location>
        <begin position="443"/>
        <end position="512"/>
    </location>
</feature>
<dbReference type="GO" id="GO:0005634">
    <property type="term" value="C:nucleus"/>
    <property type="evidence" value="ECO:0007669"/>
    <property type="project" value="UniProtKB-SubCell"/>
</dbReference>
<dbReference type="GO" id="GO:0005524">
    <property type="term" value="F:ATP binding"/>
    <property type="evidence" value="ECO:0007669"/>
    <property type="project" value="UniProtKB-KW"/>
</dbReference>